<reference evidence="2" key="1">
    <citation type="submission" date="2023-10" db="EMBL/GenBank/DDBJ databases">
        <authorList>
            <person name="Chen Y."/>
            <person name="Shah S."/>
            <person name="Dougan E. K."/>
            <person name="Thang M."/>
            <person name="Chan C."/>
        </authorList>
    </citation>
    <scope>NUCLEOTIDE SEQUENCE [LARGE SCALE GENOMIC DNA]</scope>
</reference>
<evidence type="ECO:0000256" key="1">
    <source>
        <dbReference type="SAM" id="MobiDB-lite"/>
    </source>
</evidence>
<accession>A0ABN9Y625</accession>
<gene>
    <name evidence="2" type="ORF">PCOR1329_LOCUS82029</name>
</gene>
<evidence type="ECO:0000313" key="2">
    <source>
        <dbReference type="EMBL" id="CAK0906844.1"/>
    </source>
</evidence>
<feature type="region of interest" description="Disordered" evidence="1">
    <location>
        <begin position="18"/>
        <end position="197"/>
    </location>
</feature>
<comment type="caution">
    <text evidence="2">The sequence shown here is derived from an EMBL/GenBank/DDBJ whole genome shotgun (WGS) entry which is preliminary data.</text>
</comment>
<organism evidence="2 3">
    <name type="scientific">Prorocentrum cordatum</name>
    <dbReference type="NCBI Taxonomy" id="2364126"/>
    <lineage>
        <taxon>Eukaryota</taxon>
        <taxon>Sar</taxon>
        <taxon>Alveolata</taxon>
        <taxon>Dinophyceae</taxon>
        <taxon>Prorocentrales</taxon>
        <taxon>Prorocentraceae</taxon>
        <taxon>Prorocentrum</taxon>
    </lineage>
</organism>
<sequence length="197" mass="21103">MAHPSRPVFCCGVASGVPRWTSGEGHARAGVAAPRTPYGRQRRRCRPRRRRARLGEAGRRGGGARPGAHQGRTVRLAGGGPGGHPRRRGGGGGPPREETGNTAEVLESVKERAKQTRIIVEEREQASRDGIAEQRKNLAREALRANKAESSKSPKGRGSKVRASQVLKFSMDSGEAQGSDEEASDEEWCGGQPAAQR</sequence>
<feature type="non-terminal residue" evidence="2">
    <location>
        <position position="197"/>
    </location>
</feature>
<protein>
    <submittedName>
        <fullName evidence="2">Uncharacterized protein</fullName>
    </submittedName>
</protein>
<dbReference type="Proteomes" id="UP001189429">
    <property type="component" value="Unassembled WGS sequence"/>
</dbReference>
<feature type="compositionally biased region" description="Acidic residues" evidence="1">
    <location>
        <begin position="178"/>
        <end position="188"/>
    </location>
</feature>
<name>A0ABN9Y625_9DINO</name>
<keyword evidence="3" id="KW-1185">Reference proteome</keyword>
<feature type="compositionally biased region" description="Basic and acidic residues" evidence="1">
    <location>
        <begin position="107"/>
        <end position="152"/>
    </location>
</feature>
<proteinExistence type="predicted"/>
<evidence type="ECO:0000313" key="3">
    <source>
        <dbReference type="Proteomes" id="UP001189429"/>
    </source>
</evidence>
<dbReference type="EMBL" id="CAUYUJ010021753">
    <property type="protein sequence ID" value="CAK0906844.1"/>
    <property type="molecule type" value="Genomic_DNA"/>
</dbReference>
<feature type="compositionally biased region" description="Basic residues" evidence="1">
    <location>
        <begin position="40"/>
        <end position="52"/>
    </location>
</feature>